<sequence>MVRTKERYLLVNILYPPDSSRPTPAKIPGYVALHRPTVDNLTAQALARGIKIAVTSLFGDYGSGVVESNLSVKYLSRATSTFIVKTSRSQYRMVWAALTLMDQIPVSDGSSCIFRVVRVSGTIRKAEQEAIRRARQLILAAKADSESGSLSSVFGQPGNSETVDLMDDVMDESSSDSGGDGD</sequence>
<dbReference type="SUPFAM" id="SSF160350">
    <property type="entry name" value="Rnp2-like"/>
    <property type="match status" value="1"/>
</dbReference>
<reference evidence="11" key="1">
    <citation type="submission" date="2022-11" db="EMBL/GenBank/DDBJ databases">
        <authorList>
            <person name="Scott C."/>
            <person name="Bruce N."/>
        </authorList>
    </citation>
    <scope>NUCLEOTIDE SEQUENCE</scope>
</reference>
<comment type="function">
    <text evidence="9">Component of ribonuclease P, a protein complex that generates mature tRNA molecules by cleaving their 5'-ends. Also a component of RNase MRP, which cleaves pre-rRNA sequences.</text>
</comment>
<evidence type="ECO:0000256" key="6">
    <source>
        <dbReference type="ARBA" id="ARBA00022801"/>
    </source>
</evidence>
<proteinExistence type="inferred from homology"/>
<dbReference type="PANTHER" id="PTHR15441">
    <property type="entry name" value="RIBONUCLEASE P PROTEIN SUBUNIT P14"/>
    <property type="match status" value="1"/>
</dbReference>
<accession>A0A9P1GUR8</accession>
<feature type="compositionally biased region" description="Polar residues" evidence="10">
    <location>
        <begin position="147"/>
        <end position="162"/>
    </location>
</feature>
<evidence type="ECO:0000313" key="11">
    <source>
        <dbReference type="EMBL" id="CAI4210647.1"/>
    </source>
</evidence>
<comment type="catalytic activity">
    <reaction evidence="1">
        <text>Endonucleolytic cleavage of RNA, removing 5'-extranucleotides from tRNA precursor.</text>
        <dbReference type="EC" id="3.1.26.5"/>
    </reaction>
</comment>
<dbReference type="GO" id="GO:0000172">
    <property type="term" value="C:ribonuclease MRP complex"/>
    <property type="evidence" value="ECO:0007669"/>
    <property type="project" value="UniProtKB-ARBA"/>
</dbReference>
<dbReference type="InterPro" id="IPR038085">
    <property type="entry name" value="Rnp2-like_sf"/>
</dbReference>
<dbReference type="EC" id="3.1.26.5" evidence="4"/>
<evidence type="ECO:0000256" key="7">
    <source>
        <dbReference type="ARBA" id="ARBA00023242"/>
    </source>
</evidence>
<evidence type="ECO:0000256" key="1">
    <source>
        <dbReference type="ARBA" id="ARBA00000928"/>
    </source>
</evidence>
<dbReference type="EMBL" id="CALLCH030000001">
    <property type="protein sequence ID" value="CAI4210647.1"/>
    <property type="molecule type" value="Genomic_DNA"/>
</dbReference>
<evidence type="ECO:0000256" key="2">
    <source>
        <dbReference type="ARBA" id="ARBA00004123"/>
    </source>
</evidence>
<dbReference type="GO" id="GO:0001682">
    <property type="term" value="P:tRNA 5'-leader removal"/>
    <property type="evidence" value="ECO:0007669"/>
    <property type="project" value="InterPro"/>
</dbReference>
<dbReference type="GO" id="GO:0030681">
    <property type="term" value="C:multimeric ribonuclease P complex"/>
    <property type="evidence" value="ECO:0007669"/>
    <property type="project" value="TreeGrafter"/>
</dbReference>
<keyword evidence="7" id="KW-0539">Nucleus</keyword>
<dbReference type="AlphaFoldDB" id="A0A9P1GUR8"/>
<evidence type="ECO:0000256" key="9">
    <source>
        <dbReference type="ARBA" id="ARBA00055200"/>
    </source>
</evidence>
<dbReference type="GO" id="GO:0005730">
    <property type="term" value="C:nucleolus"/>
    <property type="evidence" value="ECO:0007669"/>
    <property type="project" value="TreeGrafter"/>
</dbReference>
<evidence type="ECO:0000256" key="5">
    <source>
        <dbReference type="ARBA" id="ARBA00022694"/>
    </source>
</evidence>
<keyword evidence="5" id="KW-0819">tRNA processing</keyword>
<dbReference type="GO" id="GO:0004526">
    <property type="term" value="F:ribonuclease P activity"/>
    <property type="evidence" value="ECO:0007669"/>
    <property type="project" value="UniProtKB-EC"/>
</dbReference>
<dbReference type="FunFam" id="3.30.70.3250:FF:000004">
    <property type="entry name" value="Ribonuclease P/MRP protein subunit POP5"/>
    <property type="match status" value="1"/>
</dbReference>
<feature type="compositionally biased region" description="Acidic residues" evidence="10">
    <location>
        <begin position="164"/>
        <end position="182"/>
    </location>
</feature>
<evidence type="ECO:0000256" key="4">
    <source>
        <dbReference type="ARBA" id="ARBA00012179"/>
    </source>
</evidence>
<keyword evidence="12" id="KW-1185">Reference proteome</keyword>
<comment type="subcellular location">
    <subcellularLocation>
        <location evidence="2">Nucleus</location>
    </subcellularLocation>
</comment>
<evidence type="ECO:0000256" key="8">
    <source>
        <dbReference type="ARBA" id="ARBA00044198"/>
    </source>
</evidence>
<feature type="region of interest" description="Disordered" evidence="10">
    <location>
        <begin position="147"/>
        <end position="182"/>
    </location>
</feature>
<dbReference type="PANTHER" id="PTHR15441:SF2">
    <property type="entry name" value="RIBONUCLEASE P_MRP PROTEIN SUBUNIT POP5"/>
    <property type="match status" value="1"/>
</dbReference>
<evidence type="ECO:0000256" key="10">
    <source>
        <dbReference type="SAM" id="MobiDB-lite"/>
    </source>
</evidence>
<organism evidence="11 12">
    <name type="scientific">Parascedosporium putredinis</name>
    <dbReference type="NCBI Taxonomy" id="1442378"/>
    <lineage>
        <taxon>Eukaryota</taxon>
        <taxon>Fungi</taxon>
        <taxon>Dikarya</taxon>
        <taxon>Ascomycota</taxon>
        <taxon>Pezizomycotina</taxon>
        <taxon>Sordariomycetes</taxon>
        <taxon>Hypocreomycetidae</taxon>
        <taxon>Microascales</taxon>
        <taxon>Microascaceae</taxon>
        <taxon>Parascedosporium</taxon>
    </lineage>
</organism>
<protein>
    <recommendedName>
        <fullName evidence="8">Ribonuclease P/MRP protein subunit POP5</fullName>
        <ecNumber evidence="4">3.1.26.5</ecNumber>
    </recommendedName>
</protein>
<evidence type="ECO:0000256" key="3">
    <source>
        <dbReference type="ARBA" id="ARBA00010800"/>
    </source>
</evidence>
<dbReference type="Pfam" id="PF01900">
    <property type="entry name" value="RNase_P_Rpp14"/>
    <property type="match status" value="1"/>
</dbReference>
<dbReference type="GO" id="GO:0000460">
    <property type="term" value="P:maturation of 5.8S rRNA"/>
    <property type="evidence" value="ECO:0007669"/>
    <property type="project" value="UniProtKB-ARBA"/>
</dbReference>
<dbReference type="InterPro" id="IPR002759">
    <property type="entry name" value="Pop5/Rpp14/Rnp2-like"/>
</dbReference>
<keyword evidence="6" id="KW-0378">Hydrolase</keyword>
<evidence type="ECO:0000313" key="12">
    <source>
        <dbReference type="Proteomes" id="UP000838763"/>
    </source>
</evidence>
<name>A0A9P1GUR8_9PEZI</name>
<gene>
    <name evidence="11" type="ORF">PPNO1_LOCUS448</name>
</gene>
<dbReference type="OrthoDB" id="24745at2759"/>
<comment type="caution">
    <text evidence="11">The sequence shown here is derived from an EMBL/GenBank/DDBJ whole genome shotgun (WGS) entry which is preliminary data.</text>
</comment>
<dbReference type="Gene3D" id="3.30.70.3250">
    <property type="entry name" value="Ribonuclease P, Pop5 subunit"/>
    <property type="match status" value="1"/>
</dbReference>
<comment type="similarity">
    <text evidence="3">Belongs to the eukaryotic/archaeal RNase P protein component 2 family.</text>
</comment>
<dbReference type="GO" id="GO:0033204">
    <property type="term" value="F:ribonuclease P RNA binding"/>
    <property type="evidence" value="ECO:0007669"/>
    <property type="project" value="TreeGrafter"/>
</dbReference>
<dbReference type="Proteomes" id="UP000838763">
    <property type="component" value="Unassembled WGS sequence"/>
</dbReference>